<reference evidence="2 3" key="1">
    <citation type="journal article" date="2015" name="Sci. Rep.">
        <title>Chromosome-level genome map provides insights into diverse defense mechanisms in the medicinal fungus Ganoderma sinense.</title>
        <authorList>
            <person name="Zhu Y."/>
            <person name="Xu J."/>
            <person name="Sun C."/>
            <person name="Zhou S."/>
            <person name="Xu H."/>
            <person name="Nelson D.R."/>
            <person name="Qian J."/>
            <person name="Song J."/>
            <person name="Luo H."/>
            <person name="Xiang L."/>
            <person name="Li Y."/>
            <person name="Xu Z."/>
            <person name="Ji A."/>
            <person name="Wang L."/>
            <person name="Lu S."/>
            <person name="Hayward A."/>
            <person name="Sun W."/>
            <person name="Li X."/>
            <person name="Schwartz D.C."/>
            <person name="Wang Y."/>
            <person name="Chen S."/>
        </authorList>
    </citation>
    <scope>NUCLEOTIDE SEQUENCE [LARGE SCALE GENOMIC DNA]</scope>
    <source>
        <strain evidence="2 3">ZZ0214-1</strain>
    </source>
</reference>
<keyword evidence="3" id="KW-1185">Reference proteome</keyword>
<dbReference type="AlphaFoldDB" id="A0A2G8SHB3"/>
<accession>A0A2G8SHB3</accession>
<feature type="region of interest" description="Disordered" evidence="1">
    <location>
        <begin position="1"/>
        <end position="109"/>
    </location>
</feature>
<evidence type="ECO:0000313" key="3">
    <source>
        <dbReference type="Proteomes" id="UP000230002"/>
    </source>
</evidence>
<protein>
    <submittedName>
        <fullName evidence="2">Uncharacterized protein</fullName>
    </submittedName>
</protein>
<dbReference type="EMBL" id="AYKW01000008">
    <property type="protein sequence ID" value="PIL33160.1"/>
    <property type="molecule type" value="Genomic_DNA"/>
</dbReference>
<proteinExistence type="predicted"/>
<dbReference type="Proteomes" id="UP000230002">
    <property type="component" value="Unassembled WGS sequence"/>
</dbReference>
<feature type="compositionally biased region" description="Polar residues" evidence="1">
    <location>
        <begin position="95"/>
        <end position="106"/>
    </location>
</feature>
<comment type="caution">
    <text evidence="2">The sequence shown here is derived from an EMBL/GenBank/DDBJ whole genome shotgun (WGS) entry which is preliminary data.</text>
</comment>
<dbReference type="OrthoDB" id="2765668at2759"/>
<name>A0A2G8SHB3_9APHY</name>
<organism evidence="2 3">
    <name type="scientific">Ganoderma sinense ZZ0214-1</name>
    <dbReference type="NCBI Taxonomy" id="1077348"/>
    <lineage>
        <taxon>Eukaryota</taxon>
        <taxon>Fungi</taxon>
        <taxon>Dikarya</taxon>
        <taxon>Basidiomycota</taxon>
        <taxon>Agaricomycotina</taxon>
        <taxon>Agaricomycetes</taxon>
        <taxon>Polyporales</taxon>
        <taxon>Polyporaceae</taxon>
        <taxon>Ganoderma</taxon>
    </lineage>
</organism>
<feature type="compositionally biased region" description="Basic residues" evidence="1">
    <location>
        <begin position="171"/>
        <end position="180"/>
    </location>
</feature>
<gene>
    <name evidence="2" type="ORF">GSI_04610</name>
</gene>
<sequence length="180" mass="19228">MADDSLPTPAGRTNDTVHTPPMLVQTPQNRLNHTESRVVFGAPPPRVLTTAPKKPPAKRRKGRTPTARAATAVSNKNNGVGKAKTQPIRAKDSESSQSDVLTTQSLAAAEQQPVMPTSLVLGRAKRVRVATARALDQSPDMSAANKLKRRTDAISGDAGEGADQAEEVEHRVKRRNTGSK</sequence>
<evidence type="ECO:0000256" key="1">
    <source>
        <dbReference type="SAM" id="MobiDB-lite"/>
    </source>
</evidence>
<feature type="region of interest" description="Disordered" evidence="1">
    <location>
        <begin position="132"/>
        <end position="180"/>
    </location>
</feature>
<evidence type="ECO:0000313" key="2">
    <source>
        <dbReference type="EMBL" id="PIL33160.1"/>
    </source>
</evidence>